<name>A0A4Z2J0J2_9TELE</name>
<evidence type="ECO:0000313" key="3">
    <source>
        <dbReference type="Proteomes" id="UP000314294"/>
    </source>
</evidence>
<proteinExistence type="predicted"/>
<feature type="compositionally biased region" description="Basic and acidic residues" evidence="1">
    <location>
        <begin position="90"/>
        <end position="114"/>
    </location>
</feature>
<dbReference type="EMBL" id="SRLO01000036">
    <property type="protein sequence ID" value="TNN82973.1"/>
    <property type="molecule type" value="Genomic_DNA"/>
</dbReference>
<gene>
    <name evidence="2" type="ORF">EYF80_006930</name>
</gene>
<accession>A0A4Z2J0J2</accession>
<keyword evidence="3" id="KW-1185">Reference proteome</keyword>
<comment type="caution">
    <text evidence="2">The sequence shown here is derived from an EMBL/GenBank/DDBJ whole genome shotgun (WGS) entry which is preliminary data.</text>
</comment>
<organism evidence="2 3">
    <name type="scientific">Liparis tanakae</name>
    <name type="common">Tanaka's snailfish</name>
    <dbReference type="NCBI Taxonomy" id="230148"/>
    <lineage>
        <taxon>Eukaryota</taxon>
        <taxon>Metazoa</taxon>
        <taxon>Chordata</taxon>
        <taxon>Craniata</taxon>
        <taxon>Vertebrata</taxon>
        <taxon>Euteleostomi</taxon>
        <taxon>Actinopterygii</taxon>
        <taxon>Neopterygii</taxon>
        <taxon>Teleostei</taxon>
        <taxon>Neoteleostei</taxon>
        <taxon>Acanthomorphata</taxon>
        <taxon>Eupercaria</taxon>
        <taxon>Perciformes</taxon>
        <taxon>Cottioidei</taxon>
        <taxon>Cottales</taxon>
        <taxon>Liparidae</taxon>
        <taxon>Liparis</taxon>
    </lineage>
</organism>
<feature type="region of interest" description="Disordered" evidence="1">
    <location>
        <begin position="68"/>
        <end position="119"/>
    </location>
</feature>
<sequence>MCVGTVFVEGIGAQRGGDGGRGELLQAAACGDAAVVLGAVRGGSSESLMKMLWPLGWPFSPINPHYPEAAPSKSGKSPGPPHRRGWIDNLRGEKTWGSETEARRDERMGNKESEMTSDAWSTDIAQLTAHIDTRARNTDDIWPAWIQNGDVCTNDANRRSFPQNWCRAAPRRRAEARFPEQKMSG</sequence>
<dbReference type="AlphaFoldDB" id="A0A4Z2J0J2"/>
<evidence type="ECO:0000313" key="2">
    <source>
        <dbReference type="EMBL" id="TNN82973.1"/>
    </source>
</evidence>
<reference evidence="2 3" key="1">
    <citation type="submission" date="2019-03" db="EMBL/GenBank/DDBJ databases">
        <title>First draft genome of Liparis tanakae, snailfish: a comprehensive survey of snailfish specific genes.</title>
        <authorList>
            <person name="Kim W."/>
            <person name="Song I."/>
            <person name="Jeong J.-H."/>
            <person name="Kim D."/>
            <person name="Kim S."/>
            <person name="Ryu S."/>
            <person name="Song J.Y."/>
            <person name="Lee S.K."/>
        </authorList>
    </citation>
    <scope>NUCLEOTIDE SEQUENCE [LARGE SCALE GENOMIC DNA]</scope>
    <source>
        <tissue evidence="2">Muscle</tissue>
    </source>
</reference>
<evidence type="ECO:0000256" key="1">
    <source>
        <dbReference type="SAM" id="MobiDB-lite"/>
    </source>
</evidence>
<dbReference type="Proteomes" id="UP000314294">
    <property type="component" value="Unassembled WGS sequence"/>
</dbReference>
<protein>
    <submittedName>
        <fullName evidence="2">Uncharacterized protein</fullName>
    </submittedName>
</protein>